<dbReference type="Gene3D" id="1.10.150.170">
    <property type="entry name" value="Putative methyltransferase TM0872, insert domain"/>
    <property type="match status" value="1"/>
</dbReference>
<keyword evidence="4 6" id="KW-0808">Transferase</keyword>
<dbReference type="SUPFAM" id="SSF81799">
    <property type="entry name" value="Putative methyltransferase TM0872, insert domain"/>
    <property type="match status" value="1"/>
</dbReference>
<gene>
    <name evidence="6 8" type="primary">rsmH</name>
    <name evidence="8" type="ORF">RKE40_13525</name>
</gene>
<dbReference type="RefSeq" id="WP_316018754.1">
    <property type="nucleotide sequence ID" value="NZ_JAWDID010000017.1"/>
</dbReference>
<comment type="caution">
    <text evidence="8">The sequence shown here is derived from an EMBL/GenBank/DDBJ whole genome shotgun (WGS) entry which is preliminary data.</text>
</comment>
<sequence>MPHVPVLMEEALDALALKPGGRYLDGTFGAGGYSRALLTREPQAELLALDRDPNAIAGGADLVAAMAGRLTLAQARFGALAEEAERFGMTPLDGVVLDIGVSSMQLDQAQRGFSFRFDGPLDMRMEADGQSAAELVNEADEGVLANIIYHYGEERRSRAIARAIVEARRKTPLTTTKQLADLVAGIVRADPNGPHPATRTFQALRIAINDELGELVRALHAAEAALAPGGRLAVVTFHSLEDRIVKQFFAQRSGKAPAASRHAPSAAVPTATFRPVIKGALAPSEAEMRANPRARSAKLRAAERTEAAARSPDAELVALAVVPAPQTRRRS</sequence>
<accession>A0ABU3S944</accession>
<dbReference type="PIRSF" id="PIRSF004486">
    <property type="entry name" value="MraW"/>
    <property type="match status" value="1"/>
</dbReference>
<comment type="catalytic activity">
    <reaction evidence="6">
        <text>cytidine(1402) in 16S rRNA + S-adenosyl-L-methionine = N(4)-methylcytidine(1402) in 16S rRNA + S-adenosyl-L-homocysteine + H(+)</text>
        <dbReference type="Rhea" id="RHEA:42928"/>
        <dbReference type="Rhea" id="RHEA-COMP:10286"/>
        <dbReference type="Rhea" id="RHEA-COMP:10287"/>
        <dbReference type="ChEBI" id="CHEBI:15378"/>
        <dbReference type="ChEBI" id="CHEBI:57856"/>
        <dbReference type="ChEBI" id="CHEBI:59789"/>
        <dbReference type="ChEBI" id="CHEBI:74506"/>
        <dbReference type="ChEBI" id="CHEBI:82748"/>
        <dbReference type="EC" id="2.1.1.199"/>
    </reaction>
</comment>
<evidence type="ECO:0000256" key="6">
    <source>
        <dbReference type="HAMAP-Rule" id="MF_01007"/>
    </source>
</evidence>
<feature type="binding site" evidence="6">
    <location>
        <begin position="31"/>
        <end position="33"/>
    </location>
    <ligand>
        <name>S-adenosyl-L-methionine</name>
        <dbReference type="ChEBI" id="CHEBI:59789"/>
    </ligand>
</feature>
<evidence type="ECO:0000313" key="8">
    <source>
        <dbReference type="EMBL" id="MDU0340917.1"/>
    </source>
</evidence>
<evidence type="ECO:0000256" key="5">
    <source>
        <dbReference type="ARBA" id="ARBA00022691"/>
    </source>
</evidence>
<keyword evidence="3 6" id="KW-0489">Methyltransferase</keyword>
<evidence type="ECO:0000256" key="3">
    <source>
        <dbReference type="ARBA" id="ARBA00022603"/>
    </source>
</evidence>
<evidence type="ECO:0000256" key="4">
    <source>
        <dbReference type="ARBA" id="ARBA00022679"/>
    </source>
</evidence>
<evidence type="ECO:0000256" key="7">
    <source>
        <dbReference type="SAM" id="MobiDB-lite"/>
    </source>
</evidence>
<dbReference type="GO" id="GO:0032259">
    <property type="term" value="P:methylation"/>
    <property type="evidence" value="ECO:0007669"/>
    <property type="project" value="UniProtKB-KW"/>
</dbReference>
<dbReference type="EC" id="2.1.1.199" evidence="6"/>
<dbReference type="GO" id="GO:0008168">
    <property type="term" value="F:methyltransferase activity"/>
    <property type="evidence" value="ECO:0007669"/>
    <property type="project" value="UniProtKB-KW"/>
</dbReference>
<comment type="subcellular location">
    <subcellularLocation>
        <location evidence="6">Cytoplasm</location>
    </subcellularLocation>
</comment>
<dbReference type="Pfam" id="PF01795">
    <property type="entry name" value="Methyltransf_5"/>
    <property type="match status" value="1"/>
</dbReference>
<feature type="binding site" evidence="6">
    <location>
        <position position="50"/>
    </location>
    <ligand>
        <name>S-adenosyl-L-methionine</name>
        <dbReference type="ChEBI" id="CHEBI:59789"/>
    </ligand>
</feature>
<evidence type="ECO:0000313" key="9">
    <source>
        <dbReference type="Proteomes" id="UP001254257"/>
    </source>
</evidence>
<dbReference type="HAMAP" id="MF_01007">
    <property type="entry name" value="16SrRNA_methyltr_H"/>
    <property type="match status" value="1"/>
</dbReference>
<dbReference type="NCBIfam" id="TIGR00006">
    <property type="entry name" value="16S rRNA (cytosine(1402)-N(4))-methyltransferase RsmH"/>
    <property type="match status" value="1"/>
</dbReference>
<comment type="function">
    <text evidence="6">Specifically methylates the N4 position of cytidine in position 1402 (C1402) of 16S rRNA.</text>
</comment>
<name>A0ABU3S944_9HYPH</name>
<comment type="similarity">
    <text evidence="1 6">Belongs to the methyltransferase superfamily. RsmH family.</text>
</comment>
<dbReference type="InterPro" id="IPR029063">
    <property type="entry name" value="SAM-dependent_MTases_sf"/>
</dbReference>
<organism evidence="8 9">
    <name type="scientific">Bosea rubneri</name>
    <dbReference type="NCBI Taxonomy" id="3075434"/>
    <lineage>
        <taxon>Bacteria</taxon>
        <taxon>Pseudomonadati</taxon>
        <taxon>Pseudomonadota</taxon>
        <taxon>Alphaproteobacteria</taxon>
        <taxon>Hyphomicrobiales</taxon>
        <taxon>Boseaceae</taxon>
        <taxon>Bosea</taxon>
    </lineage>
</organism>
<dbReference type="Proteomes" id="UP001254257">
    <property type="component" value="Unassembled WGS sequence"/>
</dbReference>
<feature type="region of interest" description="Disordered" evidence="7">
    <location>
        <begin position="284"/>
        <end position="311"/>
    </location>
</feature>
<evidence type="ECO:0000256" key="1">
    <source>
        <dbReference type="ARBA" id="ARBA00010396"/>
    </source>
</evidence>
<dbReference type="SUPFAM" id="SSF53335">
    <property type="entry name" value="S-adenosyl-L-methionine-dependent methyltransferases"/>
    <property type="match status" value="1"/>
</dbReference>
<dbReference type="EMBL" id="JAWDID010000017">
    <property type="protein sequence ID" value="MDU0340917.1"/>
    <property type="molecule type" value="Genomic_DNA"/>
</dbReference>
<dbReference type="PANTHER" id="PTHR11265:SF0">
    <property type="entry name" value="12S RRNA N4-METHYLCYTIDINE METHYLTRANSFERASE"/>
    <property type="match status" value="1"/>
</dbReference>
<reference evidence="8 9" key="1">
    <citation type="submission" date="2023-09" db="EMBL/GenBank/DDBJ databases">
        <title>Whole genome shotgun sequencing (WGS) of Bosea sp. ZW T0_25, isolated from stored onions (Allium cepa).</title>
        <authorList>
            <person name="Stoll D.A."/>
            <person name="Huch M."/>
        </authorList>
    </citation>
    <scope>NUCLEOTIDE SEQUENCE [LARGE SCALE GENOMIC DNA]</scope>
    <source>
        <strain evidence="8 9">ZW T0_25</strain>
    </source>
</reference>
<keyword evidence="5 6" id="KW-0949">S-adenosyl-L-methionine</keyword>
<feature type="binding site" evidence="6">
    <location>
        <position position="77"/>
    </location>
    <ligand>
        <name>S-adenosyl-L-methionine</name>
        <dbReference type="ChEBI" id="CHEBI:59789"/>
    </ligand>
</feature>
<dbReference type="Gene3D" id="3.40.50.150">
    <property type="entry name" value="Vaccinia Virus protein VP39"/>
    <property type="match status" value="1"/>
</dbReference>
<keyword evidence="6" id="KW-0963">Cytoplasm</keyword>
<dbReference type="InterPro" id="IPR023397">
    <property type="entry name" value="SAM-dep_MeTrfase_MraW_recog"/>
</dbReference>
<dbReference type="PANTHER" id="PTHR11265">
    <property type="entry name" value="S-ADENOSYL-METHYLTRANSFERASE MRAW"/>
    <property type="match status" value="1"/>
</dbReference>
<dbReference type="InterPro" id="IPR002903">
    <property type="entry name" value="RsmH"/>
</dbReference>
<protein>
    <recommendedName>
        <fullName evidence="6">Ribosomal RNA small subunit methyltransferase H</fullName>
        <ecNumber evidence="6">2.1.1.199</ecNumber>
    </recommendedName>
    <alternativeName>
        <fullName evidence="6">16S rRNA m(4)C1402 methyltransferase</fullName>
    </alternativeName>
    <alternativeName>
        <fullName evidence="6">rRNA (cytosine-N(4)-)-methyltransferase RsmH</fullName>
    </alternativeName>
</protein>
<keyword evidence="2 6" id="KW-0698">rRNA processing</keyword>
<evidence type="ECO:0000256" key="2">
    <source>
        <dbReference type="ARBA" id="ARBA00022552"/>
    </source>
</evidence>
<proteinExistence type="inferred from homology"/>
<keyword evidence="9" id="KW-1185">Reference proteome</keyword>
<feature type="binding site" evidence="6">
    <location>
        <position position="98"/>
    </location>
    <ligand>
        <name>S-adenosyl-L-methionine</name>
        <dbReference type="ChEBI" id="CHEBI:59789"/>
    </ligand>
</feature>
<feature type="binding site" evidence="6">
    <location>
        <position position="105"/>
    </location>
    <ligand>
        <name>S-adenosyl-L-methionine</name>
        <dbReference type="ChEBI" id="CHEBI:59789"/>
    </ligand>
</feature>